<dbReference type="InterPro" id="IPR001757">
    <property type="entry name" value="P_typ_ATPase"/>
</dbReference>
<dbReference type="InterPro" id="IPR023299">
    <property type="entry name" value="ATPase_P-typ_cyto_dom_N"/>
</dbReference>
<dbReference type="NCBIfam" id="TIGR01494">
    <property type="entry name" value="ATPase_P-type"/>
    <property type="match status" value="2"/>
</dbReference>
<comment type="caution">
    <text evidence="18">Lacks conserved residue(s) required for the propagation of feature annotation.</text>
</comment>
<dbReference type="InterPro" id="IPR023214">
    <property type="entry name" value="HAD_sf"/>
</dbReference>
<sequence length="1339" mass="146030">MGDSMDFDDCNDLEPQTTTREAQAARQRAPTITIDNSAVSPPSASPIYGPGPLFSDEPSPLTRHHRSLSNEERPLLSSTFEPTLTASPNLLAVPDSSSRSGSLDHLSVTSYDGDTLVTTPSLSIHGSSKGESHKLMSSLDLSVEQGDDDPLKPDPGTEHHFHVEDNPFAFSPGQLSKLFNPTSLSAFCALGGLQGIVLGLRTDSSSGLSLDETVLDGNVHIEDVTTSATRAVFQHSQLPFRSIRDPSTTAAPTRHTTSELYADRKRVFGTSRLPERKSKTLLHIMWLAFNDKVLIILTVVACISLALGLYQDFGGSSRFEGPKVRWVEGVTIMVAVALVVVVGSVNDYQKEQQFLKLSKKKADRLVEVIRSGKLQQISVYDVLAGDVLHLQPGDLVPADGIFISGHNIRCDESSVTGESDQKKKVPGDEVTNQMRTAVSANKIDPFIISGSKVLEGTGTYLVTGVGLHSSYGKLIVATVDDTEAAPTPLQSKLNVMAEQITRWGCAIALLLFIVLFCKFLVQLKTNPGAPAQKAQDFLQIVIVTITIIVIAVPEGLPLAVTLALAFAMTKMLKDHNLVRVLSSCETMGNATAICSDKTGTLTMNKMTVVAGTLGTECRFGVSGAAHNPDASDTEETAVSNSVPIPISRLSSLLSQDIKDLFLQSIAINSTAFESRENGELTFIGSKTETALLSFAKWYLGMRPISEEHANADVVQIFPFDSGRKCMASVVRLFDGTYRMYVKGAPEILLEKCTHIIADTSGPVTSTTLTKENCNSITSTTNKYASNSLRTIGIIYRDFEYWPPYGARTLEDDSREAVLEDVLEEMVFLGVVGIQDPLRPGVAKAVERCQHAGVFVRMVTGDNKGTAQAIAKECGIYTDGIILEGPEFRNLSPSEMDRTIPKLQVLARSSPEDKRILVKRLKELGEVVAVTGDGTNDGPALRAADVGFSMGISGTEVAKEASSIILMDDNFASIVKALEWGRAVNDSVKKFLQFQLTVNITAVGLTFVSAVSNPNEEPILTPVQLLWVNLIMDTFAALALATDPPTPSVLDRKPDPKSSRLITLNMWKMIIGQAIYQLIVTLVLDFRGNEILGYTTEFEKIRLETLVFNIYVWMQVFNQLNNRRLDNKLNIFEGISRNWFFIGINIITILGQVLIIFLGSSALSTLPLDSTQWAISIFLGALSLPIAVLIRLIPDELIRKLLPNQFFKRPTTYDTIPSDDRFEWNPALQDVRDQLYFFKTIRGGFHTFPSFKKQPPQTALISDYRESLHAAPENHVNGNGTTSSRHSLERSRSRSSSALGPATVMAGIIAGSIAGWSPTPRNTENANEADSPDERTRLLG</sequence>
<evidence type="ECO:0000256" key="1">
    <source>
        <dbReference type="ARBA" id="ARBA00004128"/>
    </source>
</evidence>
<dbReference type="InterPro" id="IPR018303">
    <property type="entry name" value="ATPase_P-typ_P_site"/>
</dbReference>
<comment type="function">
    <text evidence="17">This magnesium-dependent enzyme catalyzes the hydrolysis of ATP coupled with the transport of calcium. Transports the calcium to the vacuole and participates in the control of the cytosolic free calcium.</text>
</comment>
<organism evidence="23 24">
    <name type="scientific">Hyaloscypha hepaticicola</name>
    <dbReference type="NCBI Taxonomy" id="2082293"/>
    <lineage>
        <taxon>Eukaryota</taxon>
        <taxon>Fungi</taxon>
        <taxon>Dikarya</taxon>
        <taxon>Ascomycota</taxon>
        <taxon>Pezizomycotina</taxon>
        <taxon>Leotiomycetes</taxon>
        <taxon>Helotiales</taxon>
        <taxon>Hyaloscyphaceae</taxon>
        <taxon>Hyaloscypha</taxon>
    </lineage>
</organism>
<feature type="region of interest" description="Disordered" evidence="19">
    <location>
        <begin position="143"/>
        <end position="165"/>
    </location>
</feature>
<keyword evidence="6" id="KW-0479">Metal-binding</keyword>
<feature type="transmembrane region" description="Helical" evidence="18">
    <location>
        <begin position="330"/>
        <end position="348"/>
    </location>
</feature>
<keyword evidence="12 18" id="KW-1133">Transmembrane helix</keyword>
<evidence type="ECO:0000256" key="9">
    <source>
        <dbReference type="ARBA" id="ARBA00022840"/>
    </source>
</evidence>
<evidence type="ECO:0000259" key="22">
    <source>
        <dbReference type="Pfam" id="PF00690"/>
    </source>
</evidence>
<dbReference type="PROSITE" id="PS00154">
    <property type="entry name" value="ATPASE_E1_E2"/>
    <property type="match status" value="1"/>
</dbReference>
<proteinExistence type="inferred from homology"/>
<dbReference type="Pfam" id="PF00689">
    <property type="entry name" value="Cation_ATPase_C"/>
    <property type="match status" value="1"/>
</dbReference>
<feature type="domain" description="Cation-transporting P-type ATPase N-terminal" evidence="22">
    <location>
        <begin position="261"/>
        <end position="304"/>
    </location>
</feature>
<feature type="transmembrane region" description="Helical" evidence="18">
    <location>
        <begin position="293"/>
        <end position="310"/>
    </location>
</feature>
<dbReference type="GO" id="GO:0005886">
    <property type="term" value="C:plasma membrane"/>
    <property type="evidence" value="ECO:0007669"/>
    <property type="project" value="TreeGrafter"/>
</dbReference>
<evidence type="ECO:0000259" key="20">
    <source>
        <dbReference type="Pfam" id="PF00122"/>
    </source>
</evidence>
<dbReference type="SFLD" id="SFLDS00003">
    <property type="entry name" value="Haloacid_Dehalogenase"/>
    <property type="match status" value="1"/>
</dbReference>
<dbReference type="SFLD" id="SFLDG00002">
    <property type="entry name" value="C1.7:_P-type_atpase_like"/>
    <property type="match status" value="1"/>
</dbReference>
<dbReference type="InterPro" id="IPR023298">
    <property type="entry name" value="ATPase_P-typ_TM_dom_sf"/>
</dbReference>
<gene>
    <name evidence="23" type="ORF">NA56DRAFT_610566</name>
</gene>
<dbReference type="FunFam" id="3.40.1110.10:FF:000031">
    <property type="entry name" value="Calcium-transporting ATPase"/>
    <property type="match status" value="1"/>
</dbReference>
<dbReference type="GO" id="GO:0005524">
    <property type="term" value="F:ATP binding"/>
    <property type="evidence" value="ECO:0007669"/>
    <property type="project" value="UniProtKB-KW"/>
</dbReference>
<keyword evidence="13 18" id="KW-0406">Ion transport</keyword>
<dbReference type="InterPro" id="IPR008250">
    <property type="entry name" value="ATPase_P-typ_transduc_dom_A_sf"/>
</dbReference>
<comment type="similarity">
    <text evidence="15 18">Belongs to the cation transport ATPase (P-type) (TC 3.A.3) family.</text>
</comment>
<feature type="region of interest" description="Disordered" evidence="19">
    <location>
        <begin position="1"/>
        <end position="75"/>
    </location>
</feature>
<dbReference type="Pfam" id="PF13246">
    <property type="entry name" value="Cation_ATPase"/>
    <property type="match status" value="1"/>
</dbReference>
<dbReference type="GO" id="GO:0046872">
    <property type="term" value="F:metal ion binding"/>
    <property type="evidence" value="ECO:0007669"/>
    <property type="project" value="UniProtKB-KW"/>
</dbReference>
<evidence type="ECO:0000256" key="11">
    <source>
        <dbReference type="ARBA" id="ARBA00022967"/>
    </source>
</evidence>
<dbReference type="SUPFAM" id="SSF81660">
    <property type="entry name" value="Metal cation-transporting ATPase, ATP-binding domain N"/>
    <property type="match status" value="1"/>
</dbReference>
<dbReference type="SUPFAM" id="SSF56784">
    <property type="entry name" value="HAD-like"/>
    <property type="match status" value="1"/>
</dbReference>
<comment type="subcellular location">
    <subcellularLocation>
        <location evidence="18">Membrane</location>
        <topology evidence="18">Multi-pass membrane protein</topology>
    </subcellularLocation>
    <subcellularLocation>
        <location evidence="1">Vacuole membrane</location>
        <topology evidence="1">Multi-pass membrane protein</topology>
    </subcellularLocation>
</comment>
<keyword evidence="24" id="KW-1185">Reference proteome</keyword>
<feature type="transmembrane region" description="Helical" evidence="18">
    <location>
        <begin position="1297"/>
        <end position="1316"/>
    </location>
</feature>
<dbReference type="PANTHER" id="PTHR24093">
    <property type="entry name" value="CATION TRANSPORTING ATPASE"/>
    <property type="match status" value="1"/>
</dbReference>
<keyword evidence="4 18" id="KW-0109">Calcium transport</keyword>
<reference evidence="23 24" key="1">
    <citation type="submission" date="2016-05" db="EMBL/GenBank/DDBJ databases">
        <title>A degradative enzymes factory behind the ericoid mycorrhizal symbiosis.</title>
        <authorList>
            <consortium name="DOE Joint Genome Institute"/>
            <person name="Martino E."/>
            <person name="Morin E."/>
            <person name="Grelet G."/>
            <person name="Kuo A."/>
            <person name="Kohler A."/>
            <person name="Daghino S."/>
            <person name="Barry K."/>
            <person name="Choi C."/>
            <person name="Cichocki N."/>
            <person name="Clum A."/>
            <person name="Copeland A."/>
            <person name="Hainaut M."/>
            <person name="Haridas S."/>
            <person name="Labutti K."/>
            <person name="Lindquist E."/>
            <person name="Lipzen A."/>
            <person name="Khouja H.-R."/>
            <person name="Murat C."/>
            <person name="Ohm R."/>
            <person name="Olson A."/>
            <person name="Spatafora J."/>
            <person name="Veneault-Fourrey C."/>
            <person name="Henrissat B."/>
            <person name="Grigoriev I."/>
            <person name="Martin F."/>
            <person name="Perotto S."/>
        </authorList>
    </citation>
    <scope>NUCLEOTIDE SEQUENCE [LARGE SCALE GENOMIC DNA]</scope>
    <source>
        <strain evidence="23 24">UAMH 7357</strain>
    </source>
</reference>
<dbReference type="InterPro" id="IPR036412">
    <property type="entry name" value="HAD-like_sf"/>
</dbReference>
<dbReference type="OrthoDB" id="3352408at2759"/>
<evidence type="ECO:0000256" key="16">
    <source>
        <dbReference type="ARBA" id="ARBA00048694"/>
    </source>
</evidence>
<dbReference type="InterPro" id="IPR006068">
    <property type="entry name" value="ATPase_P-typ_cation-transptr_C"/>
</dbReference>
<feature type="region of interest" description="Disordered" evidence="19">
    <location>
        <begin position="1313"/>
        <end position="1339"/>
    </location>
</feature>
<dbReference type="Pfam" id="PF00122">
    <property type="entry name" value="E1-E2_ATPase"/>
    <property type="match status" value="1"/>
</dbReference>
<name>A0A2J6PKB6_9HELO</name>
<keyword evidence="7 18" id="KW-0547">Nucleotide-binding</keyword>
<dbReference type="STRING" id="1745343.A0A2J6PKB6"/>
<dbReference type="SUPFAM" id="SSF81665">
    <property type="entry name" value="Calcium ATPase, transmembrane domain M"/>
    <property type="match status" value="1"/>
</dbReference>
<feature type="compositionally biased region" description="Polar residues" evidence="19">
    <location>
        <begin position="33"/>
        <end position="42"/>
    </location>
</feature>
<dbReference type="PRINTS" id="PR00120">
    <property type="entry name" value="HATPASE"/>
</dbReference>
<dbReference type="InterPro" id="IPR004014">
    <property type="entry name" value="ATPase_P-typ_cation-transptr_N"/>
</dbReference>
<dbReference type="InterPro" id="IPR059000">
    <property type="entry name" value="ATPase_P-type_domA"/>
</dbReference>
<feature type="domain" description="Cation-transporting P-type ATPase C-terminal" evidence="21">
    <location>
        <begin position="1018"/>
        <end position="1191"/>
    </location>
</feature>
<dbReference type="PRINTS" id="PR00119">
    <property type="entry name" value="CATATPASE"/>
</dbReference>
<dbReference type="Gene3D" id="3.40.1110.10">
    <property type="entry name" value="Calcium-transporting ATPase, cytoplasmic domain N"/>
    <property type="match status" value="1"/>
</dbReference>
<dbReference type="GO" id="GO:0005388">
    <property type="term" value="F:P-type calcium transporter activity"/>
    <property type="evidence" value="ECO:0007669"/>
    <property type="project" value="UniProtKB-EC"/>
</dbReference>
<dbReference type="CDD" id="cd02081">
    <property type="entry name" value="P-type_ATPase_Ca_PMCA-like"/>
    <property type="match status" value="1"/>
</dbReference>
<dbReference type="EC" id="7.2.2.10" evidence="18"/>
<evidence type="ECO:0000256" key="3">
    <source>
        <dbReference type="ARBA" id="ARBA00022554"/>
    </source>
</evidence>
<keyword evidence="5 18" id="KW-0812">Transmembrane</keyword>
<evidence type="ECO:0000256" key="17">
    <source>
        <dbReference type="ARBA" id="ARBA00059328"/>
    </source>
</evidence>
<evidence type="ECO:0000256" key="15">
    <source>
        <dbReference type="ARBA" id="ARBA00038148"/>
    </source>
</evidence>
<dbReference type="Pfam" id="PF00690">
    <property type="entry name" value="Cation_ATPase_N"/>
    <property type="match status" value="1"/>
</dbReference>
<evidence type="ECO:0000256" key="7">
    <source>
        <dbReference type="ARBA" id="ARBA00022741"/>
    </source>
</evidence>
<keyword evidence="14 18" id="KW-0472">Membrane</keyword>
<dbReference type="GO" id="GO:0006874">
    <property type="term" value="P:intracellular calcium ion homeostasis"/>
    <property type="evidence" value="ECO:0007669"/>
    <property type="project" value="TreeGrafter"/>
</dbReference>
<dbReference type="Gene3D" id="1.20.1110.10">
    <property type="entry name" value="Calcium-transporting ATPase, transmembrane domain"/>
    <property type="match status" value="1"/>
</dbReference>
<keyword evidence="3" id="KW-0926">Vacuole</keyword>
<evidence type="ECO:0000256" key="13">
    <source>
        <dbReference type="ARBA" id="ARBA00023065"/>
    </source>
</evidence>
<evidence type="ECO:0000256" key="5">
    <source>
        <dbReference type="ARBA" id="ARBA00022692"/>
    </source>
</evidence>
<evidence type="ECO:0000259" key="21">
    <source>
        <dbReference type="Pfam" id="PF00689"/>
    </source>
</evidence>
<feature type="compositionally biased region" description="Acidic residues" evidence="19">
    <location>
        <begin position="1"/>
        <end position="12"/>
    </location>
</feature>
<protein>
    <recommendedName>
        <fullName evidence="18">Calcium-transporting ATPase</fullName>
        <ecNumber evidence="18">7.2.2.10</ecNumber>
    </recommendedName>
</protein>
<comment type="function">
    <text evidence="18">Catalyzes the hydrolysis of ATP coupled with the transport of calcium.</text>
</comment>
<dbReference type="Gene3D" id="2.70.150.10">
    <property type="entry name" value="Calcium-transporting ATPase, cytoplasmic transduction domain A"/>
    <property type="match status" value="1"/>
</dbReference>
<dbReference type="FunFam" id="3.40.50.1000:FF:000018">
    <property type="entry name" value="Calcium-transporting ATPase"/>
    <property type="match status" value="1"/>
</dbReference>
<dbReference type="Gene3D" id="3.40.50.1000">
    <property type="entry name" value="HAD superfamily/HAD-like"/>
    <property type="match status" value="1"/>
</dbReference>
<evidence type="ECO:0000313" key="23">
    <source>
        <dbReference type="EMBL" id="PMD14429.1"/>
    </source>
</evidence>
<evidence type="ECO:0000256" key="19">
    <source>
        <dbReference type="SAM" id="MobiDB-lite"/>
    </source>
</evidence>
<dbReference type="FunFam" id="1.20.1110.10:FF:000039">
    <property type="entry name" value="Calcium-transporting ATPase"/>
    <property type="match status" value="1"/>
</dbReference>
<dbReference type="Proteomes" id="UP000235672">
    <property type="component" value="Unassembled WGS sequence"/>
</dbReference>
<evidence type="ECO:0000256" key="18">
    <source>
        <dbReference type="RuleBase" id="RU361146"/>
    </source>
</evidence>
<feature type="transmembrane region" description="Helical" evidence="18">
    <location>
        <begin position="1172"/>
        <end position="1192"/>
    </location>
</feature>
<evidence type="ECO:0000256" key="8">
    <source>
        <dbReference type="ARBA" id="ARBA00022837"/>
    </source>
</evidence>
<evidence type="ECO:0000256" key="14">
    <source>
        <dbReference type="ARBA" id="ARBA00023136"/>
    </source>
</evidence>
<dbReference type="PANTHER" id="PTHR24093:SF369">
    <property type="entry name" value="CALCIUM-TRANSPORTING ATPASE"/>
    <property type="match status" value="1"/>
</dbReference>
<dbReference type="EMBL" id="KZ613522">
    <property type="protein sequence ID" value="PMD14429.1"/>
    <property type="molecule type" value="Genomic_DNA"/>
</dbReference>
<keyword evidence="9 18" id="KW-0067">ATP-binding</keyword>
<evidence type="ECO:0000313" key="24">
    <source>
        <dbReference type="Proteomes" id="UP000235672"/>
    </source>
</evidence>
<dbReference type="GO" id="GO:0016887">
    <property type="term" value="F:ATP hydrolysis activity"/>
    <property type="evidence" value="ECO:0007669"/>
    <property type="project" value="InterPro"/>
</dbReference>
<keyword evidence="10" id="KW-0460">Magnesium</keyword>
<comment type="catalytic activity">
    <reaction evidence="16 18">
        <text>Ca(2+)(in) + ATP + H2O = Ca(2+)(out) + ADP + phosphate + H(+)</text>
        <dbReference type="Rhea" id="RHEA:18105"/>
        <dbReference type="ChEBI" id="CHEBI:15377"/>
        <dbReference type="ChEBI" id="CHEBI:15378"/>
        <dbReference type="ChEBI" id="CHEBI:29108"/>
        <dbReference type="ChEBI" id="CHEBI:30616"/>
        <dbReference type="ChEBI" id="CHEBI:43474"/>
        <dbReference type="ChEBI" id="CHEBI:456216"/>
        <dbReference type="EC" id="7.2.2.10"/>
    </reaction>
</comment>
<dbReference type="NCBIfam" id="TIGR01517">
    <property type="entry name" value="ATPase-IIB_Ca"/>
    <property type="match status" value="1"/>
</dbReference>
<feature type="region of interest" description="Disordered" evidence="19">
    <location>
        <begin position="1269"/>
        <end position="1299"/>
    </location>
</feature>
<feature type="transmembrane region" description="Helical" evidence="18">
    <location>
        <begin position="1138"/>
        <end position="1160"/>
    </location>
</feature>
<feature type="transmembrane region" description="Helical" evidence="18">
    <location>
        <begin position="500"/>
        <end position="521"/>
    </location>
</feature>
<evidence type="ECO:0000256" key="2">
    <source>
        <dbReference type="ARBA" id="ARBA00022448"/>
    </source>
</evidence>
<evidence type="ECO:0000256" key="6">
    <source>
        <dbReference type="ARBA" id="ARBA00022723"/>
    </source>
</evidence>
<keyword evidence="11" id="KW-1278">Translocase</keyword>
<feature type="compositionally biased region" description="Basic and acidic residues" evidence="19">
    <location>
        <begin position="149"/>
        <end position="165"/>
    </location>
</feature>
<keyword evidence="2 18" id="KW-0813">Transport</keyword>
<keyword evidence="8 18" id="KW-0106">Calcium</keyword>
<dbReference type="SFLD" id="SFLDF00027">
    <property type="entry name" value="p-type_atpase"/>
    <property type="match status" value="1"/>
</dbReference>
<feature type="compositionally biased region" description="Polar residues" evidence="19">
    <location>
        <begin position="1318"/>
        <end position="1327"/>
    </location>
</feature>
<dbReference type="FunFam" id="2.70.150.10:FF:000028">
    <property type="entry name" value="Calcium-transporting ATPase"/>
    <property type="match status" value="1"/>
</dbReference>
<accession>A0A2J6PKB6</accession>
<dbReference type="GO" id="GO:0005774">
    <property type="term" value="C:vacuolar membrane"/>
    <property type="evidence" value="ECO:0007669"/>
    <property type="project" value="UniProtKB-SubCell"/>
</dbReference>
<evidence type="ECO:0000256" key="12">
    <source>
        <dbReference type="ARBA" id="ARBA00022989"/>
    </source>
</evidence>
<feature type="domain" description="P-type ATPase A" evidence="20">
    <location>
        <begin position="363"/>
        <end position="475"/>
    </location>
</feature>
<feature type="compositionally biased region" description="Low complexity" evidence="19">
    <location>
        <begin position="14"/>
        <end position="31"/>
    </location>
</feature>
<dbReference type="InterPro" id="IPR006408">
    <property type="entry name" value="P-type_ATPase_IIB"/>
</dbReference>
<evidence type="ECO:0000256" key="10">
    <source>
        <dbReference type="ARBA" id="ARBA00022842"/>
    </source>
</evidence>
<feature type="transmembrane region" description="Helical" evidence="18">
    <location>
        <begin position="541"/>
        <end position="567"/>
    </location>
</feature>
<evidence type="ECO:0000256" key="4">
    <source>
        <dbReference type="ARBA" id="ARBA00022568"/>
    </source>
</evidence>
<dbReference type="SUPFAM" id="SSF81653">
    <property type="entry name" value="Calcium ATPase, transduction domain A"/>
    <property type="match status" value="1"/>
</dbReference>
<dbReference type="InterPro" id="IPR044492">
    <property type="entry name" value="P_typ_ATPase_HD_dom"/>
</dbReference>